<dbReference type="GO" id="GO:0007155">
    <property type="term" value="P:cell adhesion"/>
    <property type="evidence" value="ECO:0007669"/>
    <property type="project" value="InterPro"/>
</dbReference>
<feature type="region of interest" description="Disordered" evidence="1">
    <location>
        <begin position="87"/>
        <end position="106"/>
    </location>
</feature>
<dbReference type="InterPro" id="IPR013783">
    <property type="entry name" value="Ig-like_fold"/>
</dbReference>
<protein>
    <submittedName>
        <fullName evidence="3">ICAM5 protein</fullName>
    </submittedName>
</protein>
<dbReference type="PANTHER" id="PTHR13771:SF3">
    <property type="entry name" value="INTERCELLULAR ADHESION MOLECULE 2"/>
    <property type="match status" value="1"/>
</dbReference>
<dbReference type="Proteomes" id="UP000571582">
    <property type="component" value="Unassembled WGS sequence"/>
</dbReference>
<dbReference type="Pfam" id="PF13927">
    <property type="entry name" value="Ig_3"/>
    <property type="match status" value="1"/>
</dbReference>
<dbReference type="CDD" id="cd00096">
    <property type="entry name" value="Ig"/>
    <property type="match status" value="1"/>
</dbReference>
<feature type="non-terminal residue" evidence="3">
    <location>
        <position position="139"/>
    </location>
</feature>
<dbReference type="EMBL" id="VWYE01026794">
    <property type="protein sequence ID" value="NXQ35719.1"/>
    <property type="molecule type" value="Genomic_DNA"/>
</dbReference>
<dbReference type="GO" id="GO:0005886">
    <property type="term" value="C:plasma membrane"/>
    <property type="evidence" value="ECO:0007669"/>
    <property type="project" value="TreeGrafter"/>
</dbReference>
<dbReference type="Gene3D" id="2.60.40.10">
    <property type="entry name" value="Immunoglobulins"/>
    <property type="match status" value="1"/>
</dbReference>
<feature type="domain" description="Ig-like" evidence="2">
    <location>
        <begin position="58"/>
        <end position="139"/>
    </location>
</feature>
<comment type="caution">
    <text evidence="3">The sequence shown here is derived from an EMBL/GenBank/DDBJ whole genome shotgun (WGS) entry which is preliminary data.</text>
</comment>
<dbReference type="PROSITE" id="PS50835">
    <property type="entry name" value="IG_LIKE"/>
    <property type="match status" value="1"/>
</dbReference>
<evidence type="ECO:0000313" key="4">
    <source>
        <dbReference type="Proteomes" id="UP000571582"/>
    </source>
</evidence>
<dbReference type="InterPro" id="IPR036179">
    <property type="entry name" value="Ig-like_dom_sf"/>
</dbReference>
<dbReference type="AlphaFoldDB" id="A0A7L2CCM8"/>
<dbReference type="GO" id="GO:0005178">
    <property type="term" value="F:integrin binding"/>
    <property type="evidence" value="ECO:0007669"/>
    <property type="project" value="InterPro"/>
</dbReference>
<organism evidence="3 4">
    <name type="scientific">Alaudala cheleensis</name>
    <name type="common">Asian short-toed lark</name>
    <dbReference type="NCBI Taxonomy" id="670337"/>
    <lineage>
        <taxon>Eukaryota</taxon>
        <taxon>Metazoa</taxon>
        <taxon>Chordata</taxon>
        <taxon>Craniata</taxon>
        <taxon>Vertebrata</taxon>
        <taxon>Euteleostomi</taxon>
        <taxon>Archelosauria</taxon>
        <taxon>Archosauria</taxon>
        <taxon>Dinosauria</taxon>
        <taxon>Saurischia</taxon>
        <taxon>Theropoda</taxon>
        <taxon>Coelurosauria</taxon>
        <taxon>Aves</taxon>
        <taxon>Neognathae</taxon>
        <taxon>Neoaves</taxon>
        <taxon>Telluraves</taxon>
        <taxon>Australaves</taxon>
        <taxon>Passeriformes</taxon>
        <taxon>Sylvioidea</taxon>
        <taxon>Alaudidae</taxon>
        <taxon>Alaudala</taxon>
    </lineage>
</organism>
<dbReference type="FunFam" id="2.60.40.10:FF:000641">
    <property type="entry name" value="Intercellular adhesion molecule 1"/>
    <property type="match status" value="1"/>
</dbReference>
<evidence type="ECO:0000256" key="1">
    <source>
        <dbReference type="SAM" id="MobiDB-lite"/>
    </source>
</evidence>
<reference evidence="3 4" key="1">
    <citation type="submission" date="2019-09" db="EMBL/GenBank/DDBJ databases">
        <title>Bird 10,000 Genomes (B10K) Project - Family phase.</title>
        <authorList>
            <person name="Zhang G."/>
        </authorList>
    </citation>
    <scope>NUCLEOTIDE SEQUENCE [LARGE SCALE GENOMIC DNA]</scope>
    <source>
        <strain evidence="3">B10K-DU-001-15</strain>
        <tissue evidence="3">Muscle</tissue>
    </source>
</reference>
<gene>
    <name evidence="3" type="primary">Icam5</name>
    <name evidence="3" type="ORF">ALACHE_R16251</name>
</gene>
<evidence type="ECO:0000259" key="2">
    <source>
        <dbReference type="PROSITE" id="PS50835"/>
    </source>
</evidence>
<feature type="non-terminal residue" evidence="3">
    <location>
        <position position="1"/>
    </location>
</feature>
<dbReference type="SUPFAM" id="SSF48726">
    <property type="entry name" value="Immunoglobulin"/>
    <property type="match status" value="1"/>
</dbReference>
<evidence type="ECO:0000313" key="3">
    <source>
        <dbReference type="EMBL" id="NXQ35719.1"/>
    </source>
</evidence>
<dbReference type="PANTHER" id="PTHR13771">
    <property type="entry name" value="INTERCELLULAR ADHESION MOLECULE"/>
    <property type="match status" value="1"/>
</dbReference>
<feature type="region of interest" description="Disordered" evidence="1">
    <location>
        <begin position="50"/>
        <end position="69"/>
    </location>
</feature>
<dbReference type="InterPro" id="IPR047012">
    <property type="entry name" value="ICAM_VCAM"/>
</dbReference>
<dbReference type="InterPro" id="IPR007110">
    <property type="entry name" value="Ig-like_dom"/>
</dbReference>
<keyword evidence="4" id="KW-1185">Reference proteome</keyword>
<proteinExistence type="predicted"/>
<accession>A0A7L2CCM8</accession>
<feature type="compositionally biased region" description="Basic and acidic residues" evidence="1">
    <location>
        <begin position="96"/>
        <end position="106"/>
    </location>
</feature>
<name>A0A7L2CCM8_9PASS</name>
<sequence>HCSPTFSSSLSHLFPTISPPFPHLFPTFSCSFPHLFPTISPFFPTFSSPSPLSLPAKPHLDSSSCPSQQNWTEGQLGILTCRARGRPEPQVSCSKAGEEDPGDSRHSLEVGIAVPAHRGHTGTYRCRATNEVGTAERDV</sequence>